<dbReference type="AlphaFoldDB" id="A0AAV3PMW2"/>
<organism evidence="2 3">
    <name type="scientific">Lithospermum erythrorhizon</name>
    <name type="common">Purple gromwell</name>
    <name type="synonym">Lithospermum officinale var. erythrorhizon</name>
    <dbReference type="NCBI Taxonomy" id="34254"/>
    <lineage>
        <taxon>Eukaryota</taxon>
        <taxon>Viridiplantae</taxon>
        <taxon>Streptophyta</taxon>
        <taxon>Embryophyta</taxon>
        <taxon>Tracheophyta</taxon>
        <taxon>Spermatophyta</taxon>
        <taxon>Magnoliopsida</taxon>
        <taxon>eudicotyledons</taxon>
        <taxon>Gunneridae</taxon>
        <taxon>Pentapetalae</taxon>
        <taxon>asterids</taxon>
        <taxon>lamiids</taxon>
        <taxon>Boraginales</taxon>
        <taxon>Boraginaceae</taxon>
        <taxon>Boraginoideae</taxon>
        <taxon>Lithospermeae</taxon>
        <taxon>Lithospermum</taxon>
    </lineage>
</organism>
<evidence type="ECO:0008006" key="4">
    <source>
        <dbReference type="Google" id="ProtNLM"/>
    </source>
</evidence>
<dbReference type="Proteomes" id="UP001454036">
    <property type="component" value="Unassembled WGS sequence"/>
</dbReference>
<evidence type="ECO:0000313" key="3">
    <source>
        <dbReference type="Proteomes" id="UP001454036"/>
    </source>
</evidence>
<protein>
    <recommendedName>
        <fullName evidence="4">Gag-pol polyprotein</fullName>
    </recommendedName>
</protein>
<evidence type="ECO:0000256" key="1">
    <source>
        <dbReference type="SAM" id="MobiDB-lite"/>
    </source>
</evidence>
<feature type="region of interest" description="Disordered" evidence="1">
    <location>
        <begin position="71"/>
        <end position="91"/>
    </location>
</feature>
<accession>A0AAV3PMW2</accession>
<name>A0AAV3PMW2_LITER</name>
<gene>
    <name evidence="2" type="ORF">LIER_10060</name>
</gene>
<reference evidence="2 3" key="1">
    <citation type="submission" date="2024-01" db="EMBL/GenBank/DDBJ databases">
        <title>The complete chloroplast genome sequence of Lithospermum erythrorhizon: insights into the phylogenetic relationship among Boraginaceae species and the maternal lineages of purple gromwells.</title>
        <authorList>
            <person name="Okada T."/>
            <person name="Watanabe K."/>
        </authorList>
    </citation>
    <scope>NUCLEOTIDE SEQUENCE [LARGE SCALE GENOMIC DNA]</scope>
</reference>
<sequence length="255" mass="29618">MRKLVRKVLRTLPKKFAHKVTGTEEAQDLTTMRIDELMENLTTFEMTLDDGESRKKNGVALKAISEDVNDEDLPNVNDKGNNRWKKPVNHGNFNVQQKDKLKGIQYRECEEFEHIQVECPNYVKRQSKNNYTTLTDNDSDDDEDQEEKVSNFVAFTAKSEPPFDDSMPEDSEDEEEITEEELLEDYCNDPSQTKWIGLTTVFTKSEVQKGKLNKEILKLIKTVMDRDKEIMNLNAQLQSLNKGIKMMIQVEIFLK</sequence>
<dbReference type="EMBL" id="BAABME010001761">
    <property type="protein sequence ID" value="GAA0151317.1"/>
    <property type="molecule type" value="Genomic_DNA"/>
</dbReference>
<comment type="caution">
    <text evidence="2">The sequence shown here is derived from an EMBL/GenBank/DDBJ whole genome shotgun (WGS) entry which is preliminary data.</text>
</comment>
<proteinExistence type="predicted"/>
<evidence type="ECO:0000313" key="2">
    <source>
        <dbReference type="EMBL" id="GAA0151317.1"/>
    </source>
</evidence>
<keyword evidence="3" id="KW-1185">Reference proteome</keyword>